<gene>
    <name evidence="2" type="primary">iolI</name>
    <name evidence="2" type="ORF">AHMF7616_05084</name>
</gene>
<dbReference type="AlphaFoldDB" id="A0A369QNJ1"/>
<sequence length="312" mass="34350">MSIVPFSRRDSLKLLGTSVGLSMLPTWSQAKTTPAAPFTYCLNLSTIRGQKLGFVKELQVASKAGFRSVEIWMDTLENYLKEGHSLKDARKVLDDLGLKVENAIGFAPWIIDDEAERAKGLEQLKREMDMLAQLGCRRTAAPPAGATNTPGLDLKKAAERFRTIVELGEKTTVMPQLELWGFSKNLNKLSEVLYVATESGHPKARILLDVYHLYKGGSSIDSLPLVGKPAIEVFHVNDYLASSQPATITDADRIYTGDGVAPIRKILESVRTPERPLVISFEVFNKNYYAQDPLLVAQTALAKMKAVTKGIG</sequence>
<evidence type="ECO:0000313" key="3">
    <source>
        <dbReference type="Proteomes" id="UP000253919"/>
    </source>
</evidence>
<evidence type="ECO:0000259" key="1">
    <source>
        <dbReference type="Pfam" id="PF01261"/>
    </source>
</evidence>
<dbReference type="InterPro" id="IPR013022">
    <property type="entry name" value="Xyl_isomerase-like_TIM-brl"/>
</dbReference>
<proteinExistence type="predicted"/>
<dbReference type="OrthoDB" id="930834at2"/>
<organism evidence="2 3">
    <name type="scientific">Adhaeribacter pallidiroseus</name>
    <dbReference type="NCBI Taxonomy" id="2072847"/>
    <lineage>
        <taxon>Bacteria</taxon>
        <taxon>Pseudomonadati</taxon>
        <taxon>Bacteroidota</taxon>
        <taxon>Cytophagia</taxon>
        <taxon>Cytophagales</taxon>
        <taxon>Hymenobacteraceae</taxon>
        <taxon>Adhaeribacter</taxon>
    </lineage>
</organism>
<evidence type="ECO:0000313" key="2">
    <source>
        <dbReference type="EMBL" id="RDC66453.1"/>
    </source>
</evidence>
<dbReference type="SUPFAM" id="SSF51658">
    <property type="entry name" value="Xylose isomerase-like"/>
    <property type="match status" value="1"/>
</dbReference>
<reference evidence="2 3" key="1">
    <citation type="submission" date="2018-04" db="EMBL/GenBank/DDBJ databases">
        <title>Adhaeribacter sp. HMF7616 genome sequencing and assembly.</title>
        <authorList>
            <person name="Kang H."/>
            <person name="Kang J."/>
            <person name="Cha I."/>
            <person name="Kim H."/>
            <person name="Joh K."/>
        </authorList>
    </citation>
    <scope>NUCLEOTIDE SEQUENCE [LARGE SCALE GENOMIC DNA]</scope>
    <source>
        <strain evidence="2 3">HMF7616</strain>
    </source>
</reference>
<accession>A0A369QNJ1</accession>
<dbReference type="Gene3D" id="3.20.20.150">
    <property type="entry name" value="Divalent-metal-dependent TIM barrel enzymes"/>
    <property type="match status" value="1"/>
</dbReference>
<dbReference type="PANTHER" id="PTHR12110:SF48">
    <property type="entry name" value="BLL3656 PROTEIN"/>
    <property type="match status" value="1"/>
</dbReference>
<protein>
    <submittedName>
        <fullName evidence="2">2-keto-myo-inositol isomerase</fullName>
        <ecNumber evidence="2">5.3.99.11</ecNumber>
    </submittedName>
</protein>
<dbReference type="InterPro" id="IPR036237">
    <property type="entry name" value="Xyl_isomerase-like_sf"/>
</dbReference>
<dbReference type="EC" id="5.3.99.11" evidence="2"/>
<dbReference type="PANTHER" id="PTHR12110">
    <property type="entry name" value="HYDROXYPYRUVATE ISOMERASE"/>
    <property type="match status" value="1"/>
</dbReference>
<name>A0A369QNJ1_9BACT</name>
<dbReference type="Pfam" id="PF01261">
    <property type="entry name" value="AP_endonuc_2"/>
    <property type="match status" value="1"/>
</dbReference>
<dbReference type="EMBL" id="QASA01000001">
    <property type="protein sequence ID" value="RDC66453.1"/>
    <property type="molecule type" value="Genomic_DNA"/>
</dbReference>
<dbReference type="InterPro" id="IPR050312">
    <property type="entry name" value="IolE/XylAMocC-like"/>
</dbReference>
<feature type="domain" description="Xylose isomerase-like TIM barrel" evidence="1">
    <location>
        <begin position="59"/>
        <end position="304"/>
    </location>
</feature>
<dbReference type="Proteomes" id="UP000253919">
    <property type="component" value="Unassembled WGS sequence"/>
</dbReference>
<keyword evidence="3" id="KW-1185">Reference proteome</keyword>
<dbReference type="RefSeq" id="WP_115375311.1">
    <property type="nucleotide sequence ID" value="NZ_QASA01000001.1"/>
</dbReference>
<comment type="caution">
    <text evidence="2">The sequence shown here is derived from an EMBL/GenBank/DDBJ whole genome shotgun (WGS) entry which is preliminary data.</text>
</comment>
<keyword evidence="2" id="KW-0413">Isomerase</keyword>
<dbReference type="GO" id="GO:0016853">
    <property type="term" value="F:isomerase activity"/>
    <property type="evidence" value="ECO:0007669"/>
    <property type="project" value="UniProtKB-KW"/>
</dbReference>